<keyword evidence="1" id="KW-1133">Transmembrane helix</keyword>
<organism evidence="2 3">
    <name type="scientific">Paucilactobacillus wasatchensis</name>
    <dbReference type="NCBI Taxonomy" id="1335616"/>
    <lineage>
        <taxon>Bacteria</taxon>
        <taxon>Bacillati</taxon>
        <taxon>Bacillota</taxon>
        <taxon>Bacilli</taxon>
        <taxon>Lactobacillales</taxon>
        <taxon>Lactobacillaceae</taxon>
        <taxon>Paucilactobacillus</taxon>
    </lineage>
</organism>
<dbReference type="AlphaFoldDB" id="A0A0D0Y3K2"/>
<sequence>MRDLISDRKLINTTMWLLLIGVAFFGSVPLFVMIYYAFAVFMILRTAQSQFPKAVKASMIVAYIVLATLQTIFAANAVGAHHMNLLTAFFSRVFAAAIILLPLAVERSVVVNKKTDFYLPSIKEVATVSFEQLNNNKELISHSLAGIGKIKHTLSSDNLKETFEDLHRHSSTKYINNGSLTDEYFKLAQDSLTDPYIYIIISNTGSSASEIISLFTQKQYNHASLSFDTDLKTIISYNGGEKVYPPGLNAEMVEAFHKKDDASVLVYRLPTTFEQKQQILDKVKQINTDGSAYNLLGLVIKHSYRPNIMFCSQFVYQMLKLAGLTYFDKPAGDVRPTDFIKLDYYKKLEFCYEIKF</sequence>
<keyword evidence="3" id="KW-1185">Reference proteome</keyword>
<protein>
    <submittedName>
        <fullName evidence="2">Uncharacterized protein</fullName>
    </submittedName>
</protein>
<dbReference type="STRING" id="1335616.WDC_1591"/>
<comment type="caution">
    <text evidence="2">The sequence shown here is derived from an EMBL/GenBank/DDBJ whole genome shotgun (WGS) entry which is preliminary data.</text>
</comment>
<accession>A0A0D0Y3K2</accession>
<dbReference type="PATRIC" id="fig|1335616.4.peg.1599"/>
<dbReference type="Gene3D" id="3.90.1720.10">
    <property type="entry name" value="endopeptidase domain like (from Nostoc punctiforme)"/>
    <property type="match status" value="1"/>
</dbReference>
<dbReference type="InterPro" id="IPR038765">
    <property type="entry name" value="Papain-like_cys_pep_sf"/>
</dbReference>
<dbReference type="EMBL" id="AWTT01000045">
    <property type="protein sequence ID" value="KIS02833.1"/>
    <property type="molecule type" value="Genomic_DNA"/>
</dbReference>
<feature type="transmembrane region" description="Helical" evidence="1">
    <location>
        <begin position="85"/>
        <end position="105"/>
    </location>
</feature>
<evidence type="ECO:0000256" key="1">
    <source>
        <dbReference type="SAM" id="Phobius"/>
    </source>
</evidence>
<proteinExistence type="predicted"/>
<dbReference type="OrthoDB" id="1645744at2"/>
<dbReference type="SUPFAM" id="SSF54001">
    <property type="entry name" value="Cysteine proteinases"/>
    <property type="match status" value="1"/>
</dbReference>
<keyword evidence="1" id="KW-0472">Membrane</keyword>
<dbReference type="Proteomes" id="UP000032279">
    <property type="component" value="Unassembled WGS sequence"/>
</dbReference>
<evidence type="ECO:0000313" key="3">
    <source>
        <dbReference type="Proteomes" id="UP000032279"/>
    </source>
</evidence>
<feature type="transmembrane region" description="Helical" evidence="1">
    <location>
        <begin position="60"/>
        <end position="79"/>
    </location>
</feature>
<name>A0A0D0Y3K2_9LACO</name>
<evidence type="ECO:0000313" key="2">
    <source>
        <dbReference type="EMBL" id="KIS02833.1"/>
    </source>
</evidence>
<feature type="transmembrane region" description="Helical" evidence="1">
    <location>
        <begin position="15"/>
        <end position="39"/>
    </location>
</feature>
<gene>
    <name evidence="2" type="ORF">WDC_1591</name>
</gene>
<dbReference type="RefSeq" id="WP_044011291.1">
    <property type="nucleotide sequence ID" value="NZ_AWTT01000045.1"/>
</dbReference>
<keyword evidence="1" id="KW-0812">Transmembrane</keyword>
<reference evidence="2 3" key="1">
    <citation type="submission" date="2013-08" db="EMBL/GenBank/DDBJ databases">
        <title>Lactobacillus wasatchii sp. WDC04, a late gas producing bacteria isolated from aged chedder cheese.</title>
        <authorList>
            <person name="Oberg C.J."/>
            <person name="Culumber M."/>
            <person name="McMahon D.J."/>
            <person name="Broadbent J.R."/>
            <person name="Oberg T.S."/>
            <person name="Ortaki F."/>
        </authorList>
    </citation>
    <scope>NUCLEOTIDE SEQUENCE [LARGE SCALE GENOMIC DNA]</scope>
    <source>
        <strain evidence="2 3">WDC04</strain>
    </source>
</reference>